<protein>
    <submittedName>
        <fullName evidence="3">Uncharacterized protein</fullName>
    </submittedName>
</protein>
<name>A0AAF3J458_9BILA</name>
<proteinExistence type="predicted"/>
<dbReference type="AlphaFoldDB" id="A0AAF3J458"/>
<accession>A0AAF3J458</accession>
<dbReference type="Proteomes" id="UP000887575">
    <property type="component" value="Unassembled WGS sequence"/>
</dbReference>
<keyword evidence="1" id="KW-0812">Transmembrane</keyword>
<evidence type="ECO:0000256" key="1">
    <source>
        <dbReference type="SAM" id="Phobius"/>
    </source>
</evidence>
<sequence>MFSIERLLFVLLSVNLRFTGSKVTDTAYALNRNHMKLLVTLLLSLPPALLPILSLFLIRTYLVHSETLEIGNFLLPETNG</sequence>
<organism evidence="2 3">
    <name type="scientific">Mesorhabditis belari</name>
    <dbReference type="NCBI Taxonomy" id="2138241"/>
    <lineage>
        <taxon>Eukaryota</taxon>
        <taxon>Metazoa</taxon>
        <taxon>Ecdysozoa</taxon>
        <taxon>Nematoda</taxon>
        <taxon>Chromadorea</taxon>
        <taxon>Rhabditida</taxon>
        <taxon>Rhabditina</taxon>
        <taxon>Rhabditomorpha</taxon>
        <taxon>Rhabditoidea</taxon>
        <taxon>Rhabditidae</taxon>
        <taxon>Mesorhabditinae</taxon>
        <taxon>Mesorhabditis</taxon>
    </lineage>
</organism>
<keyword evidence="2" id="KW-1185">Reference proteome</keyword>
<keyword evidence="1" id="KW-1133">Transmembrane helix</keyword>
<keyword evidence="1" id="KW-0472">Membrane</keyword>
<dbReference type="WBParaSite" id="MBELARI_LOCUS15076">
    <property type="protein sequence ID" value="MBELARI_LOCUS15076"/>
    <property type="gene ID" value="MBELARI_LOCUS15076"/>
</dbReference>
<reference evidence="3" key="1">
    <citation type="submission" date="2024-02" db="UniProtKB">
        <authorList>
            <consortium name="WormBaseParasite"/>
        </authorList>
    </citation>
    <scope>IDENTIFICATION</scope>
</reference>
<evidence type="ECO:0000313" key="3">
    <source>
        <dbReference type="WBParaSite" id="MBELARI_LOCUS15076"/>
    </source>
</evidence>
<evidence type="ECO:0000313" key="2">
    <source>
        <dbReference type="Proteomes" id="UP000887575"/>
    </source>
</evidence>
<feature type="transmembrane region" description="Helical" evidence="1">
    <location>
        <begin position="35"/>
        <end position="58"/>
    </location>
</feature>